<evidence type="ECO:0000313" key="2">
    <source>
        <dbReference type="Proteomes" id="UP001153076"/>
    </source>
</evidence>
<dbReference type="Proteomes" id="UP001153076">
    <property type="component" value="Unassembled WGS sequence"/>
</dbReference>
<keyword evidence="2" id="KW-1185">Reference proteome</keyword>
<protein>
    <submittedName>
        <fullName evidence="1">Uncharacterized protein</fullName>
    </submittedName>
</protein>
<proteinExistence type="predicted"/>
<gene>
    <name evidence="1" type="ORF">Cgig2_005957</name>
</gene>
<name>A0A9Q1QLH6_9CARY</name>
<comment type="caution">
    <text evidence="1">The sequence shown here is derived from an EMBL/GenBank/DDBJ whole genome shotgun (WGS) entry which is preliminary data.</text>
</comment>
<dbReference type="AlphaFoldDB" id="A0A9Q1QLH6"/>
<organism evidence="1 2">
    <name type="scientific">Carnegiea gigantea</name>
    <dbReference type="NCBI Taxonomy" id="171969"/>
    <lineage>
        <taxon>Eukaryota</taxon>
        <taxon>Viridiplantae</taxon>
        <taxon>Streptophyta</taxon>
        <taxon>Embryophyta</taxon>
        <taxon>Tracheophyta</taxon>
        <taxon>Spermatophyta</taxon>
        <taxon>Magnoliopsida</taxon>
        <taxon>eudicotyledons</taxon>
        <taxon>Gunneridae</taxon>
        <taxon>Pentapetalae</taxon>
        <taxon>Caryophyllales</taxon>
        <taxon>Cactineae</taxon>
        <taxon>Cactaceae</taxon>
        <taxon>Cactoideae</taxon>
        <taxon>Echinocereeae</taxon>
        <taxon>Carnegiea</taxon>
    </lineage>
</organism>
<dbReference type="EMBL" id="JAKOGI010000098">
    <property type="protein sequence ID" value="KAJ8444435.1"/>
    <property type="molecule type" value="Genomic_DNA"/>
</dbReference>
<accession>A0A9Q1QLH6</accession>
<reference evidence="1" key="1">
    <citation type="submission" date="2022-04" db="EMBL/GenBank/DDBJ databases">
        <title>Carnegiea gigantea Genome sequencing and assembly v2.</title>
        <authorList>
            <person name="Copetti D."/>
            <person name="Sanderson M.J."/>
            <person name="Burquez A."/>
            <person name="Wojciechowski M.F."/>
        </authorList>
    </citation>
    <scope>NUCLEOTIDE SEQUENCE</scope>
    <source>
        <strain evidence="1">SGP5-SGP5p</strain>
        <tissue evidence="1">Aerial part</tissue>
    </source>
</reference>
<evidence type="ECO:0000313" key="1">
    <source>
        <dbReference type="EMBL" id="KAJ8444435.1"/>
    </source>
</evidence>
<sequence>MRTGLGRNGPGYGAPMVESGFSSITLQSGLPTRIWDSSALLVLVLLPGSAMEKFLDEHHGMMEDTRLPPRRKYASSLRLELLCDSIALLHLHHFYREKERFLACSHQYPSSFQASVPVAPHYPRHFPPVGDRHWRRQVGCSGQCRGSPEVVGVGHGMFQAKHSTSDDSRVPSQAPSCGSFMEDDEEFNSSLRTFDSALEIDI</sequence>